<feature type="domain" description="Rhodanese" evidence="1">
    <location>
        <begin position="59"/>
        <end position="149"/>
    </location>
</feature>
<protein>
    <submittedName>
        <fullName evidence="2">Rhodanese-related sulfurtransferase</fullName>
    </submittedName>
</protein>
<sequence length="150" mass="15545">MPSTRPATRPVRTLLWLALAVLALGPALVGCGSSGADEAPADSAEGPSLDAPDFAERMAEPGTVLLDVRTPEEFAAGHIAGARNLPLAAPDFVEQVRALDPGATYAVYCRTDRRSGEALAVLAEHGLTDAYDLAGGMEAWQAYGGAVVRD</sequence>
<keyword evidence="2" id="KW-0808">Transferase</keyword>
<dbReference type="InterPro" id="IPR036873">
    <property type="entry name" value="Rhodanese-like_dom_sf"/>
</dbReference>
<proteinExistence type="predicted"/>
<dbReference type="RefSeq" id="WP_179518277.1">
    <property type="nucleotide sequence ID" value="NZ_JACCAC010000001.1"/>
</dbReference>
<dbReference type="Pfam" id="PF00581">
    <property type="entry name" value="Rhodanese"/>
    <property type="match status" value="1"/>
</dbReference>
<dbReference type="CDD" id="cd00158">
    <property type="entry name" value="RHOD"/>
    <property type="match status" value="1"/>
</dbReference>
<dbReference type="PANTHER" id="PTHR45431">
    <property type="entry name" value="RHODANESE-LIKE DOMAIN-CONTAINING PROTEIN 15, CHLOROPLASTIC"/>
    <property type="match status" value="1"/>
</dbReference>
<dbReference type="InterPro" id="IPR001763">
    <property type="entry name" value="Rhodanese-like_dom"/>
</dbReference>
<evidence type="ECO:0000313" key="3">
    <source>
        <dbReference type="Proteomes" id="UP000544110"/>
    </source>
</evidence>
<accession>A0A7Y9USJ9</accession>
<dbReference type="PANTHER" id="PTHR45431:SF3">
    <property type="entry name" value="RHODANESE-LIKE DOMAIN-CONTAINING PROTEIN 15, CHLOROPLASTIC"/>
    <property type="match status" value="1"/>
</dbReference>
<dbReference type="EMBL" id="JACCAC010000001">
    <property type="protein sequence ID" value="NYG55919.1"/>
    <property type="molecule type" value="Genomic_DNA"/>
</dbReference>
<organism evidence="2 3">
    <name type="scientific">Nocardioides perillae</name>
    <dbReference type="NCBI Taxonomy" id="1119534"/>
    <lineage>
        <taxon>Bacteria</taxon>
        <taxon>Bacillati</taxon>
        <taxon>Actinomycetota</taxon>
        <taxon>Actinomycetes</taxon>
        <taxon>Propionibacteriales</taxon>
        <taxon>Nocardioidaceae</taxon>
        <taxon>Nocardioides</taxon>
    </lineage>
</organism>
<dbReference type="SUPFAM" id="SSF52821">
    <property type="entry name" value="Rhodanese/Cell cycle control phosphatase"/>
    <property type="match status" value="1"/>
</dbReference>
<reference evidence="2 3" key="1">
    <citation type="submission" date="2020-07" db="EMBL/GenBank/DDBJ databases">
        <title>Sequencing the genomes of 1000 actinobacteria strains.</title>
        <authorList>
            <person name="Klenk H.-P."/>
        </authorList>
    </citation>
    <scope>NUCLEOTIDE SEQUENCE [LARGE SCALE GENOMIC DNA]</scope>
    <source>
        <strain evidence="2 3">DSM 24552</strain>
    </source>
</reference>
<dbReference type="PROSITE" id="PS50206">
    <property type="entry name" value="RHODANESE_3"/>
    <property type="match status" value="1"/>
</dbReference>
<dbReference type="Gene3D" id="3.40.250.10">
    <property type="entry name" value="Rhodanese-like domain"/>
    <property type="match status" value="1"/>
</dbReference>
<dbReference type="AlphaFoldDB" id="A0A7Y9USJ9"/>
<dbReference type="SMART" id="SM00450">
    <property type="entry name" value="RHOD"/>
    <property type="match status" value="1"/>
</dbReference>
<evidence type="ECO:0000313" key="2">
    <source>
        <dbReference type="EMBL" id="NYG55919.1"/>
    </source>
</evidence>
<name>A0A7Y9USJ9_9ACTN</name>
<comment type="caution">
    <text evidence="2">The sequence shown here is derived from an EMBL/GenBank/DDBJ whole genome shotgun (WGS) entry which is preliminary data.</text>
</comment>
<evidence type="ECO:0000259" key="1">
    <source>
        <dbReference type="PROSITE" id="PS50206"/>
    </source>
</evidence>
<dbReference type="InterPro" id="IPR052367">
    <property type="entry name" value="Thiosulfate_ST/Rhodanese-like"/>
</dbReference>
<dbReference type="GO" id="GO:0016740">
    <property type="term" value="F:transferase activity"/>
    <property type="evidence" value="ECO:0007669"/>
    <property type="project" value="UniProtKB-KW"/>
</dbReference>
<keyword evidence="3" id="KW-1185">Reference proteome</keyword>
<dbReference type="PROSITE" id="PS51257">
    <property type="entry name" value="PROKAR_LIPOPROTEIN"/>
    <property type="match status" value="1"/>
</dbReference>
<dbReference type="Proteomes" id="UP000544110">
    <property type="component" value="Unassembled WGS sequence"/>
</dbReference>
<gene>
    <name evidence="2" type="ORF">BJ989_002223</name>
</gene>